<accession>A0A2R6W2C4</accession>
<dbReference type="PANTHER" id="PTHR37067:SF3">
    <property type="entry name" value="PX DOMAIN-CONTAINING PROTEIN"/>
    <property type="match status" value="1"/>
</dbReference>
<evidence type="ECO:0000313" key="2">
    <source>
        <dbReference type="Proteomes" id="UP000244005"/>
    </source>
</evidence>
<sequence length="636" mass="73278">MHFWRSLVRVWQPLSRHQKQLLEYSLCIASRDARTSEVVAVRSRFCVCFGREELVKKSSTSWTFEKPPFRTDNYMQHFCINHQVRWREYQKLSTKDKYKYFAVSIKHAETICHFMENQSAKSTFIIRCSIVDKKHFELVIRFVARGMLFSMAIDAVQDAREVCDILKLGFCSESLVASYVRTACAKSIENIAQILHSALTFSVAFDASCDLQIVSWMDVRIRFYQNSSIENLHFITLTFSGRHRVLAMFEMFCNLFDAICPLWKDKLIGCSTDGATNMIAHLSGVVTCIQEVVRPNFIRVWCLLHQIDIVMQKIYKNASSGFQKTLTSLISVLRRHYILIDEMQAIRPSLSTTRWASMSRVSCFLVKRRSKIMAFFEQSDVSQRNCDMPSLSWWIMVAIVSEFSGHVSQCVKGLQGRKTTLQQQKSVLQDLLTNLQRFACVWRVGIQLNSSLAFDIVTLDIWEVSHANLIGLIEDQGLFPTQALAKMDTYSKSEVLHAVCNLFLEAVCNLSKVEATRDELNQSASSILPPCLPQELVAMKTREIVQLVLKYQKRLQVSREQEYIDKIVEEHKELLVFVNREHCIRNALSRLTKQSKICEAWSTPNIRNRFPRLMEFVGGLACSFPNTAIVESDFSI</sequence>
<proteinExistence type="predicted"/>
<dbReference type="Proteomes" id="UP000244005">
    <property type="component" value="Unassembled WGS sequence"/>
</dbReference>
<dbReference type="AlphaFoldDB" id="A0A2R6W2C4"/>
<dbReference type="SUPFAM" id="SSF53098">
    <property type="entry name" value="Ribonuclease H-like"/>
    <property type="match status" value="1"/>
</dbReference>
<name>A0A2R6W2C4_MARPO</name>
<protein>
    <recommendedName>
        <fullName evidence="3">DUF4371 domain-containing protein</fullName>
    </recommendedName>
</protein>
<reference evidence="2" key="1">
    <citation type="journal article" date="2017" name="Cell">
        <title>Insights into land plant evolution garnered from the Marchantia polymorpha genome.</title>
        <authorList>
            <person name="Bowman J.L."/>
            <person name="Kohchi T."/>
            <person name="Yamato K.T."/>
            <person name="Jenkins J."/>
            <person name="Shu S."/>
            <person name="Ishizaki K."/>
            <person name="Yamaoka S."/>
            <person name="Nishihama R."/>
            <person name="Nakamura Y."/>
            <person name="Berger F."/>
            <person name="Adam C."/>
            <person name="Aki S.S."/>
            <person name="Althoff F."/>
            <person name="Araki T."/>
            <person name="Arteaga-Vazquez M.A."/>
            <person name="Balasubrmanian S."/>
            <person name="Barry K."/>
            <person name="Bauer D."/>
            <person name="Boehm C.R."/>
            <person name="Briginshaw L."/>
            <person name="Caballero-Perez J."/>
            <person name="Catarino B."/>
            <person name="Chen F."/>
            <person name="Chiyoda S."/>
            <person name="Chovatia M."/>
            <person name="Davies K.M."/>
            <person name="Delmans M."/>
            <person name="Demura T."/>
            <person name="Dierschke T."/>
            <person name="Dolan L."/>
            <person name="Dorantes-Acosta A.E."/>
            <person name="Eklund D.M."/>
            <person name="Florent S.N."/>
            <person name="Flores-Sandoval E."/>
            <person name="Fujiyama A."/>
            <person name="Fukuzawa H."/>
            <person name="Galik B."/>
            <person name="Grimanelli D."/>
            <person name="Grimwood J."/>
            <person name="Grossniklaus U."/>
            <person name="Hamada T."/>
            <person name="Haseloff J."/>
            <person name="Hetherington A.J."/>
            <person name="Higo A."/>
            <person name="Hirakawa Y."/>
            <person name="Hundley H.N."/>
            <person name="Ikeda Y."/>
            <person name="Inoue K."/>
            <person name="Inoue S.I."/>
            <person name="Ishida S."/>
            <person name="Jia Q."/>
            <person name="Kakita M."/>
            <person name="Kanazawa T."/>
            <person name="Kawai Y."/>
            <person name="Kawashima T."/>
            <person name="Kennedy M."/>
            <person name="Kinose K."/>
            <person name="Kinoshita T."/>
            <person name="Kohara Y."/>
            <person name="Koide E."/>
            <person name="Komatsu K."/>
            <person name="Kopischke S."/>
            <person name="Kubo M."/>
            <person name="Kyozuka J."/>
            <person name="Lagercrantz U."/>
            <person name="Lin S.S."/>
            <person name="Lindquist E."/>
            <person name="Lipzen A.M."/>
            <person name="Lu C.W."/>
            <person name="De Luna E."/>
            <person name="Martienssen R.A."/>
            <person name="Minamino N."/>
            <person name="Mizutani M."/>
            <person name="Mizutani M."/>
            <person name="Mochizuki N."/>
            <person name="Monte I."/>
            <person name="Mosher R."/>
            <person name="Nagasaki H."/>
            <person name="Nakagami H."/>
            <person name="Naramoto S."/>
            <person name="Nishitani K."/>
            <person name="Ohtani M."/>
            <person name="Okamoto T."/>
            <person name="Okumura M."/>
            <person name="Phillips J."/>
            <person name="Pollak B."/>
            <person name="Reinders A."/>
            <person name="Rovekamp M."/>
            <person name="Sano R."/>
            <person name="Sawa S."/>
            <person name="Schmid M.W."/>
            <person name="Shirakawa M."/>
            <person name="Solano R."/>
            <person name="Spunde A."/>
            <person name="Suetsugu N."/>
            <person name="Sugano S."/>
            <person name="Sugiyama A."/>
            <person name="Sun R."/>
            <person name="Suzuki Y."/>
            <person name="Takenaka M."/>
            <person name="Takezawa D."/>
            <person name="Tomogane H."/>
            <person name="Tsuzuki M."/>
            <person name="Ueda T."/>
            <person name="Umeda M."/>
            <person name="Ward J.M."/>
            <person name="Watanabe Y."/>
            <person name="Yazaki K."/>
            <person name="Yokoyama R."/>
            <person name="Yoshitake Y."/>
            <person name="Yotsui I."/>
            <person name="Zachgo S."/>
            <person name="Schmutz J."/>
        </authorList>
    </citation>
    <scope>NUCLEOTIDE SEQUENCE [LARGE SCALE GENOMIC DNA]</scope>
    <source>
        <strain evidence="2">Tak-1</strain>
    </source>
</reference>
<evidence type="ECO:0008006" key="3">
    <source>
        <dbReference type="Google" id="ProtNLM"/>
    </source>
</evidence>
<dbReference type="InterPro" id="IPR012337">
    <property type="entry name" value="RNaseH-like_sf"/>
</dbReference>
<gene>
    <name evidence="1" type="ORF">MARPO_0177s0010</name>
</gene>
<dbReference type="PANTHER" id="PTHR37067">
    <property type="entry name" value="PX DOMAIN-CONTAINING PROTEIN"/>
    <property type="match status" value="1"/>
</dbReference>
<organism evidence="1 2">
    <name type="scientific">Marchantia polymorpha</name>
    <name type="common">Common liverwort</name>
    <name type="synonym">Marchantia aquatica</name>
    <dbReference type="NCBI Taxonomy" id="3197"/>
    <lineage>
        <taxon>Eukaryota</taxon>
        <taxon>Viridiplantae</taxon>
        <taxon>Streptophyta</taxon>
        <taxon>Embryophyta</taxon>
        <taxon>Marchantiophyta</taxon>
        <taxon>Marchantiopsida</taxon>
        <taxon>Marchantiidae</taxon>
        <taxon>Marchantiales</taxon>
        <taxon>Marchantiaceae</taxon>
        <taxon>Marchantia</taxon>
    </lineage>
</organism>
<dbReference type="EMBL" id="KZ772846">
    <property type="protein sequence ID" value="PTQ27997.1"/>
    <property type="molecule type" value="Genomic_DNA"/>
</dbReference>
<evidence type="ECO:0000313" key="1">
    <source>
        <dbReference type="EMBL" id="PTQ27997.1"/>
    </source>
</evidence>
<dbReference type="OrthoDB" id="160518at2759"/>
<keyword evidence="2" id="KW-1185">Reference proteome</keyword>